<comment type="caution">
    <text evidence="1">The sequence shown here is derived from an EMBL/GenBank/DDBJ whole genome shotgun (WGS) entry which is preliminary data.</text>
</comment>
<accession>A0AB38IA54</accession>
<sequence>MTLLRRMGIICLASAALLVGDLVGDQSIVPMPRFVSDAVAVVGRPLTPVSVAGVARRTTRRCAAGAYDC</sequence>
<name>A0AB38IA54_9HYPH</name>
<organism evidence="1 2">
    <name type="scientific">Rhizobium ruizarguesonis</name>
    <dbReference type="NCBI Taxonomy" id="2081791"/>
    <lineage>
        <taxon>Bacteria</taxon>
        <taxon>Pseudomonadati</taxon>
        <taxon>Pseudomonadota</taxon>
        <taxon>Alphaproteobacteria</taxon>
        <taxon>Hyphomicrobiales</taxon>
        <taxon>Rhizobiaceae</taxon>
        <taxon>Rhizobium/Agrobacterium group</taxon>
        <taxon>Rhizobium</taxon>
    </lineage>
</organism>
<dbReference type="AlphaFoldDB" id="A0AB38IA54"/>
<dbReference type="RefSeq" id="WP_130702275.1">
    <property type="nucleotide sequence ID" value="NZ_SIMK01000001.1"/>
</dbReference>
<proteinExistence type="predicted"/>
<dbReference type="EMBL" id="SIMR01000001">
    <property type="protein sequence ID" value="TBC17523.1"/>
    <property type="molecule type" value="Genomic_DNA"/>
</dbReference>
<gene>
    <name evidence="1" type="ORF">ELH40_22535</name>
</gene>
<dbReference type="Proteomes" id="UP000294215">
    <property type="component" value="Unassembled WGS sequence"/>
</dbReference>
<evidence type="ECO:0000313" key="2">
    <source>
        <dbReference type="Proteomes" id="UP000294215"/>
    </source>
</evidence>
<protein>
    <submittedName>
        <fullName evidence="1">Uncharacterized protein</fullName>
    </submittedName>
</protein>
<evidence type="ECO:0000313" key="1">
    <source>
        <dbReference type="EMBL" id="TBC17523.1"/>
    </source>
</evidence>
<reference evidence="1 2" key="1">
    <citation type="submission" date="2019-02" db="EMBL/GenBank/DDBJ databases">
        <title>The genomic architecture of introgression among sibling species of bacteria.</title>
        <authorList>
            <person name="Cavassim M.I.A."/>
            <person name="Moeskjaer S."/>
            <person name="Moslemi C."/>
            <person name="Fields B."/>
            <person name="Bachmann A."/>
            <person name="Vilhjalmsson B."/>
            <person name="Schierup M.H."/>
            <person name="Young J.P.W."/>
            <person name="Andersen S.U."/>
        </authorList>
    </citation>
    <scope>NUCLEOTIDE SEQUENCE [LARGE SCALE GENOMIC DNA]</scope>
    <source>
        <strain evidence="1 2">SM92</strain>
    </source>
</reference>